<reference evidence="2 3" key="1">
    <citation type="submission" date="2015-01" db="EMBL/GenBank/DDBJ databases">
        <title>Genome Sequence of Magnetospirillum magnetotacticum Strain MS-1.</title>
        <authorList>
            <person name="Marinov G.K."/>
            <person name="Smalley M.D."/>
            <person name="DeSalvo G."/>
        </authorList>
    </citation>
    <scope>NUCLEOTIDE SEQUENCE [LARGE SCALE GENOMIC DNA]</scope>
    <source>
        <strain evidence="2 3">MS-1</strain>
    </source>
</reference>
<protein>
    <submittedName>
        <fullName evidence="2">Uncharacterized protein</fullName>
    </submittedName>
</protein>
<dbReference type="Proteomes" id="UP000031971">
    <property type="component" value="Unassembled WGS sequence"/>
</dbReference>
<name>A0A0C2YQA2_PARME</name>
<dbReference type="EMBL" id="JXSL01000034">
    <property type="protein sequence ID" value="KIL96850.1"/>
    <property type="molecule type" value="Genomic_DNA"/>
</dbReference>
<dbReference type="RefSeq" id="WP_041042889.1">
    <property type="nucleotide sequence ID" value="NZ_JXSL01000034.1"/>
</dbReference>
<sequence>MERHQGADGHIYASDGTKVANGSSGSIHVRSYSRTINGKVVDVAAHERSGGTGSSSNGSEPWQGKSNQKFREKIAEAERSDVHPGGGYDLRNEDGSSALGRYQILEGSLKDAGWKDSQGNWTNKARAQGVGSDQDFLDKPDAQEVAFGDVMRRAEEQATRNGSMAHAGKDYVGPDGSTVPVTAGGVAAAAHREGAGKTHQTLAKLERQASGKAQKFDSADRRVMRRLRQFRDTPYTPGGWK</sequence>
<gene>
    <name evidence="2" type="ORF">CCC_01716</name>
</gene>
<feature type="compositionally biased region" description="Basic and acidic residues" evidence="1">
    <location>
        <begin position="69"/>
        <end position="82"/>
    </location>
</feature>
<feature type="region of interest" description="Disordered" evidence="1">
    <location>
        <begin position="112"/>
        <end position="138"/>
    </location>
</feature>
<comment type="caution">
    <text evidence="2">The sequence shown here is derived from an EMBL/GenBank/DDBJ whole genome shotgun (WGS) entry which is preliminary data.</text>
</comment>
<dbReference type="STRING" id="272627.CCC_01716"/>
<feature type="region of interest" description="Disordered" evidence="1">
    <location>
        <begin position="1"/>
        <end position="26"/>
    </location>
</feature>
<evidence type="ECO:0000313" key="3">
    <source>
        <dbReference type="Proteomes" id="UP000031971"/>
    </source>
</evidence>
<evidence type="ECO:0000256" key="1">
    <source>
        <dbReference type="SAM" id="MobiDB-lite"/>
    </source>
</evidence>
<keyword evidence="3" id="KW-1185">Reference proteome</keyword>
<feature type="region of interest" description="Disordered" evidence="1">
    <location>
        <begin position="43"/>
        <end position="95"/>
    </location>
</feature>
<evidence type="ECO:0000313" key="2">
    <source>
        <dbReference type="EMBL" id="KIL96850.1"/>
    </source>
</evidence>
<proteinExistence type="predicted"/>
<dbReference type="OrthoDB" id="7258228at2"/>
<feature type="region of interest" description="Disordered" evidence="1">
    <location>
        <begin position="155"/>
        <end position="176"/>
    </location>
</feature>
<accession>A0A0C2YQA2</accession>
<organism evidence="2 3">
    <name type="scientific">Paramagnetospirillum magnetotacticum MS-1</name>
    <dbReference type="NCBI Taxonomy" id="272627"/>
    <lineage>
        <taxon>Bacteria</taxon>
        <taxon>Pseudomonadati</taxon>
        <taxon>Pseudomonadota</taxon>
        <taxon>Alphaproteobacteria</taxon>
        <taxon>Rhodospirillales</taxon>
        <taxon>Magnetospirillaceae</taxon>
        <taxon>Paramagnetospirillum</taxon>
    </lineage>
</organism>
<dbReference type="AlphaFoldDB" id="A0A0C2YQA2"/>